<evidence type="ECO:0000313" key="2">
    <source>
        <dbReference type="Proteomes" id="UP000447434"/>
    </source>
</evidence>
<protein>
    <submittedName>
        <fullName evidence="1">Uncharacterized protein</fullName>
    </submittedName>
</protein>
<gene>
    <name evidence="1" type="ORF">Lalb_Chr09g0323181</name>
</gene>
<organism evidence="1 2">
    <name type="scientific">Lupinus albus</name>
    <name type="common">White lupine</name>
    <name type="synonym">Lupinus termis</name>
    <dbReference type="NCBI Taxonomy" id="3870"/>
    <lineage>
        <taxon>Eukaryota</taxon>
        <taxon>Viridiplantae</taxon>
        <taxon>Streptophyta</taxon>
        <taxon>Embryophyta</taxon>
        <taxon>Tracheophyta</taxon>
        <taxon>Spermatophyta</taxon>
        <taxon>Magnoliopsida</taxon>
        <taxon>eudicotyledons</taxon>
        <taxon>Gunneridae</taxon>
        <taxon>Pentapetalae</taxon>
        <taxon>rosids</taxon>
        <taxon>fabids</taxon>
        <taxon>Fabales</taxon>
        <taxon>Fabaceae</taxon>
        <taxon>Papilionoideae</taxon>
        <taxon>50 kb inversion clade</taxon>
        <taxon>genistoids sensu lato</taxon>
        <taxon>core genistoids</taxon>
        <taxon>Genisteae</taxon>
        <taxon>Lupinus</taxon>
    </lineage>
</organism>
<dbReference type="AlphaFoldDB" id="A0A6A4PYK6"/>
<reference evidence="2" key="1">
    <citation type="journal article" date="2020" name="Nat. Commun.">
        <title>Genome sequence of the cluster root forming white lupin.</title>
        <authorList>
            <person name="Hufnagel B."/>
            <person name="Marques A."/>
            <person name="Soriano A."/>
            <person name="Marques L."/>
            <person name="Divol F."/>
            <person name="Doumas P."/>
            <person name="Sallet E."/>
            <person name="Mancinotti D."/>
            <person name="Carrere S."/>
            <person name="Marande W."/>
            <person name="Arribat S."/>
            <person name="Keller J."/>
            <person name="Huneau C."/>
            <person name="Blein T."/>
            <person name="Aime D."/>
            <person name="Laguerre M."/>
            <person name="Taylor J."/>
            <person name="Schubert V."/>
            <person name="Nelson M."/>
            <person name="Geu-Flores F."/>
            <person name="Crespi M."/>
            <person name="Gallardo-Guerrero K."/>
            <person name="Delaux P.-M."/>
            <person name="Salse J."/>
            <person name="Berges H."/>
            <person name="Guyot R."/>
            <person name="Gouzy J."/>
            <person name="Peret B."/>
        </authorList>
    </citation>
    <scope>NUCLEOTIDE SEQUENCE [LARGE SCALE GENOMIC DNA]</scope>
    <source>
        <strain evidence="2">cv. Amiga</strain>
    </source>
</reference>
<name>A0A6A4PYK6_LUPAL</name>
<comment type="caution">
    <text evidence="1">The sequence shown here is derived from an EMBL/GenBank/DDBJ whole genome shotgun (WGS) entry which is preliminary data.</text>
</comment>
<accession>A0A6A4PYK6</accession>
<evidence type="ECO:0000313" key="1">
    <source>
        <dbReference type="EMBL" id="KAE9606777.1"/>
    </source>
</evidence>
<sequence length="67" mass="7721">MSMIDSYTVLNVPAAIFIIEERKKVKYAFTFLVQHSIAAEMITRFHFLSIKIAEEVCKAKEKEINQG</sequence>
<dbReference type="Proteomes" id="UP000447434">
    <property type="component" value="Chromosome 9"/>
</dbReference>
<proteinExistence type="predicted"/>
<keyword evidence="2" id="KW-1185">Reference proteome</keyword>
<dbReference type="EMBL" id="WOCE01000009">
    <property type="protein sequence ID" value="KAE9606777.1"/>
    <property type="molecule type" value="Genomic_DNA"/>
</dbReference>